<dbReference type="SUPFAM" id="SSF88697">
    <property type="entry name" value="PUA domain-like"/>
    <property type="match status" value="1"/>
</dbReference>
<evidence type="ECO:0000259" key="1">
    <source>
        <dbReference type="Pfam" id="PF01878"/>
    </source>
</evidence>
<gene>
    <name evidence="2" type="ORF">METZ01_LOCUS407716</name>
</gene>
<dbReference type="InterPro" id="IPR002740">
    <property type="entry name" value="EVE_domain"/>
</dbReference>
<dbReference type="Pfam" id="PF01878">
    <property type="entry name" value="EVE"/>
    <property type="match status" value="1"/>
</dbReference>
<proteinExistence type="predicted"/>
<dbReference type="InterPro" id="IPR047197">
    <property type="entry name" value="THYN1-like_EVE"/>
</dbReference>
<dbReference type="AlphaFoldDB" id="A0A382W7R6"/>
<sequence length="154" mass="17734">MHYWLIKSEPTTFSIHDLASAKNRTTCWEGVRNYQARNFLRAMKEGDRAIFYHSNAKPPAAVGIVEVVKEAYPDHFAWKEGHKYQDAKASPEKPIWSMVDVKLVQIFSQEISLEQLRGVKALEGLELLRRGSRLSVHPVTATHFKVFERLAKQK</sequence>
<protein>
    <recommendedName>
        <fullName evidence="1">EVE domain-containing protein</fullName>
    </recommendedName>
</protein>
<dbReference type="Gene3D" id="3.10.590.10">
    <property type="entry name" value="ph1033 like domains"/>
    <property type="match status" value="1"/>
</dbReference>
<feature type="domain" description="EVE" evidence="1">
    <location>
        <begin position="3"/>
        <end position="147"/>
    </location>
</feature>
<dbReference type="GO" id="GO:0005634">
    <property type="term" value="C:nucleus"/>
    <property type="evidence" value="ECO:0007669"/>
    <property type="project" value="TreeGrafter"/>
</dbReference>
<organism evidence="2">
    <name type="scientific">marine metagenome</name>
    <dbReference type="NCBI Taxonomy" id="408172"/>
    <lineage>
        <taxon>unclassified sequences</taxon>
        <taxon>metagenomes</taxon>
        <taxon>ecological metagenomes</taxon>
    </lineage>
</organism>
<evidence type="ECO:0000313" key="2">
    <source>
        <dbReference type="EMBL" id="SVD54862.1"/>
    </source>
</evidence>
<dbReference type="InterPro" id="IPR015947">
    <property type="entry name" value="PUA-like_sf"/>
</dbReference>
<dbReference type="PANTHER" id="PTHR14087">
    <property type="entry name" value="THYMOCYTE NUCLEAR PROTEIN 1"/>
    <property type="match status" value="1"/>
</dbReference>
<dbReference type="EMBL" id="UINC01157717">
    <property type="protein sequence ID" value="SVD54862.1"/>
    <property type="molecule type" value="Genomic_DNA"/>
</dbReference>
<accession>A0A382W7R6</accession>
<dbReference type="PANTHER" id="PTHR14087:SF7">
    <property type="entry name" value="THYMOCYTE NUCLEAR PROTEIN 1"/>
    <property type="match status" value="1"/>
</dbReference>
<reference evidence="2" key="1">
    <citation type="submission" date="2018-05" db="EMBL/GenBank/DDBJ databases">
        <authorList>
            <person name="Lanie J.A."/>
            <person name="Ng W.-L."/>
            <person name="Kazmierczak K.M."/>
            <person name="Andrzejewski T.M."/>
            <person name="Davidsen T.M."/>
            <person name="Wayne K.J."/>
            <person name="Tettelin H."/>
            <person name="Glass J.I."/>
            <person name="Rusch D."/>
            <person name="Podicherti R."/>
            <person name="Tsui H.-C.T."/>
            <person name="Winkler M.E."/>
        </authorList>
    </citation>
    <scope>NUCLEOTIDE SEQUENCE</scope>
</reference>
<dbReference type="InterPro" id="IPR052181">
    <property type="entry name" value="5hmC_binding"/>
</dbReference>
<name>A0A382W7R6_9ZZZZ</name>
<dbReference type="CDD" id="cd21133">
    <property type="entry name" value="EVE"/>
    <property type="match status" value="1"/>
</dbReference>